<feature type="chain" id="PRO_5026151395" evidence="3">
    <location>
        <begin position="17"/>
        <end position="1214"/>
    </location>
</feature>
<evidence type="ECO:0000256" key="3">
    <source>
        <dbReference type="SAM" id="SignalP"/>
    </source>
</evidence>
<evidence type="ECO:0000256" key="1">
    <source>
        <dbReference type="ARBA" id="ARBA00023157"/>
    </source>
</evidence>
<feature type="domain" description="VWFD" evidence="4">
    <location>
        <begin position="757"/>
        <end position="942"/>
    </location>
</feature>
<evidence type="ECO:0000313" key="6">
    <source>
        <dbReference type="Proteomes" id="UP000503349"/>
    </source>
</evidence>
<evidence type="ECO:0000259" key="4">
    <source>
        <dbReference type="PROSITE" id="PS51233"/>
    </source>
</evidence>
<dbReference type="EMBL" id="CM015712">
    <property type="protein sequence ID" value="KAF3707340.1"/>
    <property type="molecule type" value="Genomic_DNA"/>
</dbReference>
<dbReference type="CDD" id="cd19941">
    <property type="entry name" value="TIL"/>
    <property type="match status" value="3"/>
</dbReference>
<dbReference type="SMART" id="SM00216">
    <property type="entry name" value="VWD"/>
    <property type="match status" value="3"/>
</dbReference>
<dbReference type="Proteomes" id="UP000503349">
    <property type="component" value="Chromosome 1"/>
</dbReference>
<feature type="signal peptide" evidence="3">
    <location>
        <begin position="1"/>
        <end position="16"/>
    </location>
</feature>
<dbReference type="InterPro" id="IPR050780">
    <property type="entry name" value="Mucin_vWF_Thrombospondin_sf"/>
</dbReference>
<keyword evidence="1" id="KW-1015">Disulfide bond</keyword>
<feature type="domain" description="VWFD" evidence="4">
    <location>
        <begin position="372"/>
        <end position="551"/>
    </location>
</feature>
<name>A0A6G1QXC1_CHAAH</name>
<dbReference type="PANTHER" id="PTHR11339:SF373">
    <property type="entry name" value="VWFD DOMAIN-CONTAINING PROTEIN"/>
    <property type="match status" value="1"/>
</dbReference>
<dbReference type="PROSITE" id="PS51233">
    <property type="entry name" value="VWFD"/>
    <property type="match status" value="3"/>
</dbReference>
<sequence length="1214" mass="132267">MELFVVILSALLLSGAIIPTFEVDTRNTNEGRLQIPSIGAVIVNVHGINIEIVRNAFGIVQVNYQQWTLPITFNNGTVKLFQRGLFVVVETDFGLNVQYDWKEYLAITMPDSFAGSVCGLCGNFNDKKEDDMTTPTGSVTSSVAALGESWRVPGLKDDGYCKDECGGQCNNCSLNLVQKLEHQNFCATLAEDIVEYTGCQLNIDSTIFKANCMLDLCRGEDMNTYLCNTLQGFADICQRSGVKVPNWRISTQCPTPVCPENSHYEFCGNGCPATCANPNPLTKCTTTCVETCACNDGFVLSGTKCVPETQCGCMYSGHYVEIGGSFWGDESCTKHYTCSVGGNLSLSHTYCPAGQQCQVVKGIRGCYPVNYATCMVSGDPHFVTFDGERYNFLGTCAYEMAGVSANQTDLESFSVVLQSNGKDKKIGSTVKLLEVKVFGYNILISKEYPGTVVVNDELSNLPMTLDNNKLHLYMSGRFAVIEANFGVKVYYDWSSVVFVTVPSTYMGVMQGLCGNYNLNPEDDMQMRDGEQAPTSEALGQSWKVTKIPGCVDSCIGPCPGCNTTQRVLYSTNSFCGLISDPAGPFRDCHAKVDPAGFLNDCLYDVCLYEGGGNMQCKTLTAYTAACQLKGAKVYSWRSTQFCDAQCPSNSHYELCTSNCVGSCQKDSQSNCGAQCMEGCACNEGYLLSGDKCVPAGQCGCMYEGKYYQQGQVFYPDALCQKECSCNGTVQCKQSSCDLNEKCETENYVRSCQPLGKGICSISGDPHYYTFDNTTYDFQGTCTYTAAESCHLAGTRLTEFSVAVENEKWYGMSDNPEVSVTKLVAVEVYGTVLILRRSEAKMVWINGVLHHLPQSLFNGALKVYQEGDNDVIITDFGLKVTYDLIYHVTITVPGNYRGRTCGLCGNFNNDASDEFQLPGGNLTKDSRTFGAAWKVPVPGVVCDDGCSAFKCGANSHYETCVLPCTSPCPGLKDIITCTATCVEGCACDNNYSFNGTGCVSTDQCSCYYNGHTYKVGQSIITDDCHMIHTCQASGVVVSQIMTCDPNEHCQVKNGAMGCYPQQCIMGPNGTLTTFNGESGIVTVPGTYEIVQSCDQSQTSNWFRVVVKLEMCTPDVNSIVALYVFFNEVMITVDYKHNIWINGRAVTQTTFTQNNVKLVVSDNTVTINNPSSLQLSFTSANQLAIGVSDKVADMWFLKPSPASSSSSMLINIPQQN</sequence>
<dbReference type="InterPro" id="IPR036084">
    <property type="entry name" value="Ser_inhib-like_sf"/>
</dbReference>
<keyword evidence="6" id="KW-1185">Reference proteome</keyword>
<dbReference type="InterPro" id="IPR014853">
    <property type="entry name" value="VWF/SSPO/ZAN-like_Cys-rich_dom"/>
</dbReference>
<dbReference type="Pfam" id="PF12714">
    <property type="entry name" value="TILa"/>
    <property type="match status" value="1"/>
</dbReference>
<dbReference type="SUPFAM" id="SSF57567">
    <property type="entry name" value="Serine protease inhibitors"/>
    <property type="match status" value="3"/>
</dbReference>
<keyword evidence="2" id="KW-0325">Glycoprotein</keyword>
<protein>
    <submittedName>
        <fullName evidence="5">IgGFc-binding protein Fcgamma-binding protein antigen</fullName>
    </submittedName>
</protein>
<proteinExistence type="predicted"/>
<evidence type="ECO:0000313" key="5">
    <source>
        <dbReference type="EMBL" id="KAF3707340.1"/>
    </source>
</evidence>
<dbReference type="SMART" id="SM00832">
    <property type="entry name" value="C8"/>
    <property type="match status" value="2"/>
</dbReference>
<reference evidence="6" key="2">
    <citation type="submission" date="2019-02" db="EMBL/GenBank/DDBJ databases">
        <title>Opniocepnalus argus Var Kimnra genome.</title>
        <authorList>
            <person name="Zhou C."/>
            <person name="Xiao S."/>
        </authorList>
    </citation>
    <scope>NUCLEOTIDE SEQUENCE [LARGE SCALE GENOMIC DNA]</scope>
</reference>
<dbReference type="GO" id="GO:0005615">
    <property type="term" value="C:extracellular space"/>
    <property type="evidence" value="ECO:0007669"/>
    <property type="project" value="TreeGrafter"/>
</dbReference>
<dbReference type="InterPro" id="IPR025615">
    <property type="entry name" value="TILa_dom"/>
</dbReference>
<organism evidence="5 6">
    <name type="scientific">Channa argus</name>
    <name type="common">Northern snakehead</name>
    <name type="synonym">Ophicephalus argus</name>
    <dbReference type="NCBI Taxonomy" id="215402"/>
    <lineage>
        <taxon>Eukaryota</taxon>
        <taxon>Metazoa</taxon>
        <taxon>Chordata</taxon>
        <taxon>Craniata</taxon>
        <taxon>Vertebrata</taxon>
        <taxon>Euteleostomi</taxon>
        <taxon>Actinopterygii</taxon>
        <taxon>Neopterygii</taxon>
        <taxon>Teleostei</taxon>
        <taxon>Neoteleostei</taxon>
        <taxon>Acanthomorphata</taxon>
        <taxon>Anabantaria</taxon>
        <taxon>Anabantiformes</taxon>
        <taxon>Channoidei</taxon>
        <taxon>Channidae</taxon>
        <taxon>Channa</taxon>
    </lineage>
</organism>
<reference evidence="5 6" key="1">
    <citation type="submission" date="2019-02" db="EMBL/GenBank/DDBJ databases">
        <title>Opniocepnalus argus genome.</title>
        <authorList>
            <person name="Zhou C."/>
            <person name="Xiao S."/>
        </authorList>
    </citation>
    <scope>NUCLEOTIDE SEQUENCE [LARGE SCALE GENOMIC DNA]</scope>
    <source>
        <strain evidence="5">OARG1902GOOAL</strain>
        <tissue evidence="5">Muscle</tissue>
    </source>
</reference>
<feature type="domain" description="VWFD" evidence="4">
    <location>
        <begin position="1"/>
        <end position="162"/>
    </location>
</feature>
<dbReference type="FunFam" id="2.10.25.10:FF:000055">
    <property type="entry name" value="alpha-tectorin isoform X1"/>
    <property type="match status" value="2"/>
</dbReference>
<dbReference type="InterPro" id="IPR002919">
    <property type="entry name" value="TIL_dom"/>
</dbReference>
<dbReference type="AlphaFoldDB" id="A0A6G1QXC1"/>
<evidence type="ECO:0000256" key="2">
    <source>
        <dbReference type="ARBA" id="ARBA00023180"/>
    </source>
</evidence>
<accession>A0A6G1QXC1</accession>
<dbReference type="Pfam" id="PF08742">
    <property type="entry name" value="C8"/>
    <property type="match status" value="2"/>
</dbReference>
<dbReference type="Pfam" id="PF01826">
    <property type="entry name" value="TIL"/>
    <property type="match status" value="3"/>
</dbReference>
<dbReference type="Pfam" id="PF00094">
    <property type="entry name" value="VWD"/>
    <property type="match status" value="4"/>
</dbReference>
<dbReference type="Gene3D" id="2.10.25.10">
    <property type="entry name" value="Laminin"/>
    <property type="match status" value="3"/>
</dbReference>
<gene>
    <name evidence="5" type="ORF">EXN66_Car000513</name>
</gene>
<keyword evidence="3" id="KW-0732">Signal</keyword>
<dbReference type="PANTHER" id="PTHR11339">
    <property type="entry name" value="EXTRACELLULAR MATRIX GLYCOPROTEIN RELATED"/>
    <property type="match status" value="1"/>
</dbReference>
<dbReference type="InterPro" id="IPR001846">
    <property type="entry name" value="VWF_type-D"/>
</dbReference>
<dbReference type="GO" id="GO:0031012">
    <property type="term" value="C:extracellular matrix"/>
    <property type="evidence" value="ECO:0007669"/>
    <property type="project" value="TreeGrafter"/>
</dbReference>